<protein>
    <submittedName>
        <fullName evidence="6">Major facilitator superfamily domain-containing protein</fullName>
    </submittedName>
</protein>
<evidence type="ECO:0000313" key="7">
    <source>
        <dbReference type="Proteomes" id="UP001610446"/>
    </source>
</evidence>
<accession>A0ABR4IP97</accession>
<gene>
    <name evidence="6" type="ORF">BJY01DRAFT_254970</name>
</gene>
<feature type="transmembrane region" description="Helical" evidence="5">
    <location>
        <begin position="205"/>
        <end position="225"/>
    </location>
</feature>
<evidence type="ECO:0000256" key="4">
    <source>
        <dbReference type="ARBA" id="ARBA00023136"/>
    </source>
</evidence>
<keyword evidence="2 5" id="KW-0812">Transmembrane</keyword>
<keyword evidence="3 5" id="KW-1133">Transmembrane helix</keyword>
<keyword evidence="4 5" id="KW-0472">Membrane</keyword>
<evidence type="ECO:0000313" key="6">
    <source>
        <dbReference type="EMBL" id="KAL2829593.1"/>
    </source>
</evidence>
<reference evidence="6 7" key="1">
    <citation type="submission" date="2024-07" db="EMBL/GenBank/DDBJ databases">
        <title>Section-level genome sequencing and comparative genomics of Aspergillus sections Usti and Cavernicolus.</title>
        <authorList>
            <consortium name="Lawrence Berkeley National Laboratory"/>
            <person name="Nybo J.L."/>
            <person name="Vesth T.C."/>
            <person name="Theobald S."/>
            <person name="Frisvad J.C."/>
            <person name="Larsen T.O."/>
            <person name="Kjaerboelling I."/>
            <person name="Rothschild-Mancinelli K."/>
            <person name="Lyhne E.K."/>
            <person name="Kogle M.E."/>
            <person name="Barry K."/>
            <person name="Clum A."/>
            <person name="Na H."/>
            <person name="Ledsgaard L."/>
            <person name="Lin J."/>
            <person name="Lipzen A."/>
            <person name="Kuo A."/>
            <person name="Riley R."/>
            <person name="Mondo S."/>
            <person name="Labutti K."/>
            <person name="Haridas S."/>
            <person name="Pangalinan J."/>
            <person name="Salamov A.A."/>
            <person name="Simmons B.A."/>
            <person name="Magnuson J.K."/>
            <person name="Chen J."/>
            <person name="Drula E."/>
            <person name="Henrissat B."/>
            <person name="Wiebenga A."/>
            <person name="Lubbers R.J."/>
            <person name="Gomes A.C."/>
            <person name="Makela M.R."/>
            <person name="Stajich J."/>
            <person name="Grigoriev I.V."/>
            <person name="Mortensen U.H."/>
            <person name="De Vries R.P."/>
            <person name="Baker S.E."/>
            <person name="Andersen M.R."/>
        </authorList>
    </citation>
    <scope>NUCLEOTIDE SEQUENCE [LARGE SCALE GENOMIC DNA]</scope>
    <source>
        <strain evidence="6 7">CBS 123904</strain>
    </source>
</reference>
<feature type="transmembrane region" description="Helical" evidence="5">
    <location>
        <begin position="20"/>
        <end position="42"/>
    </location>
</feature>
<dbReference type="Gene3D" id="1.20.1250.20">
    <property type="entry name" value="MFS general substrate transporter like domains"/>
    <property type="match status" value="1"/>
</dbReference>
<evidence type="ECO:0000256" key="3">
    <source>
        <dbReference type="ARBA" id="ARBA00022989"/>
    </source>
</evidence>
<dbReference type="PANTHER" id="PTHR23507">
    <property type="entry name" value="ZGC:174356"/>
    <property type="match status" value="1"/>
</dbReference>
<dbReference type="PANTHER" id="PTHR23507:SF1">
    <property type="entry name" value="FI18259P1-RELATED"/>
    <property type="match status" value="1"/>
</dbReference>
<feature type="transmembrane region" description="Helical" evidence="5">
    <location>
        <begin position="178"/>
        <end position="199"/>
    </location>
</feature>
<comment type="subcellular location">
    <subcellularLocation>
        <location evidence="1">Membrane</location>
        <topology evidence="1">Multi-pass membrane protein</topology>
    </subcellularLocation>
</comment>
<dbReference type="InterPro" id="IPR011701">
    <property type="entry name" value="MFS"/>
</dbReference>
<feature type="transmembrane region" description="Helical" evidence="5">
    <location>
        <begin position="141"/>
        <end position="166"/>
    </location>
</feature>
<organism evidence="6 7">
    <name type="scientific">Aspergillus pseudoustus</name>
    <dbReference type="NCBI Taxonomy" id="1810923"/>
    <lineage>
        <taxon>Eukaryota</taxon>
        <taxon>Fungi</taxon>
        <taxon>Dikarya</taxon>
        <taxon>Ascomycota</taxon>
        <taxon>Pezizomycotina</taxon>
        <taxon>Eurotiomycetes</taxon>
        <taxon>Eurotiomycetidae</taxon>
        <taxon>Eurotiales</taxon>
        <taxon>Aspergillaceae</taxon>
        <taxon>Aspergillus</taxon>
        <taxon>Aspergillus subgen. Nidulantes</taxon>
    </lineage>
</organism>
<evidence type="ECO:0000256" key="2">
    <source>
        <dbReference type="ARBA" id="ARBA00022692"/>
    </source>
</evidence>
<sequence length="316" mass="35004">MADENTPLLATPRRRTGRQAHWILFVLCTVIVTIDFAGYLSIAPQTQILEDIICRDLHPDAVVSSTTCKDVDVQTELALLTGWKDTLDQLPGIILALPFGFMADRIGRKKVGLLSLVGLIMQEVALRIICWNSPTIPPRTIWFTALFQICGGGAHIAQSMVFTTVTDIYPAETRTNKFFIIAAAALAAEILANPISAFLMTKSPWLPYLLSLGCEFFGLTLFLFIPETLPKNLHETHDSTSQSAADGAQDEDRQDGLFRTALRSALTQLLRIREFIWNDKEVLAISAAFFAGNVGQQALQLLLQYASKRFGWSMAE</sequence>
<dbReference type="SUPFAM" id="SSF103473">
    <property type="entry name" value="MFS general substrate transporter"/>
    <property type="match status" value="1"/>
</dbReference>
<dbReference type="Proteomes" id="UP001610446">
    <property type="component" value="Unassembled WGS sequence"/>
</dbReference>
<evidence type="ECO:0000256" key="5">
    <source>
        <dbReference type="SAM" id="Phobius"/>
    </source>
</evidence>
<keyword evidence="7" id="KW-1185">Reference proteome</keyword>
<feature type="non-terminal residue" evidence="6">
    <location>
        <position position="316"/>
    </location>
</feature>
<dbReference type="Pfam" id="PF07690">
    <property type="entry name" value="MFS_1"/>
    <property type="match status" value="1"/>
</dbReference>
<feature type="transmembrane region" description="Helical" evidence="5">
    <location>
        <begin position="111"/>
        <end position="129"/>
    </location>
</feature>
<dbReference type="InterPro" id="IPR036259">
    <property type="entry name" value="MFS_trans_sf"/>
</dbReference>
<comment type="caution">
    <text evidence="6">The sequence shown here is derived from an EMBL/GenBank/DDBJ whole genome shotgun (WGS) entry which is preliminary data.</text>
</comment>
<dbReference type="EMBL" id="JBFXLU010000329">
    <property type="protein sequence ID" value="KAL2829593.1"/>
    <property type="molecule type" value="Genomic_DNA"/>
</dbReference>
<name>A0ABR4IP97_9EURO</name>
<evidence type="ECO:0000256" key="1">
    <source>
        <dbReference type="ARBA" id="ARBA00004141"/>
    </source>
</evidence>
<proteinExistence type="predicted"/>